<dbReference type="Proteomes" id="UP000224336">
    <property type="component" value="Segment"/>
</dbReference>
<proteinExistence type="predicted"/>
<evidence type="ECO:0000313" key="3">
    <source>
        <dbReference type="Proteomes" id="UP000224336"/>
    </source>
</evidence>
<gene>
    <name evidence="2" type="ORF">KTN4_238</name>
</gene>
<evidence type="ECO:0008006" key="4">
    <source>
        <dbReference type="Google" id="ProtNLM"/>
    </source>
</evidence>
<dbReference type="InterPro" id="IPR021737">
    <property type="entry name" value="Phage_phiKZ_Orf197"/>
</dbReference>
<reference evidence="2 3" key="1">
    <citation type="journal article" date="2016" name="Sci. Rep.">
        <title>A proposed integrated approach for the preclinical evaluation of phage therapy in Pseudomonas infections.</title>
        <authorList>
            <person name="Danis-Wlodarczyk K."/>
            <person name="Vandenheuvel D."/>
            <person name="Jang H.B."/>
            <person name="Briers Y."/>
            <person name="Olszak T."/>
            <person name="Arabski M."/>
            <person name="Wasik S."/>
            <person name="Drabik M."/>
            <person name="Higgins G."/>
            <person name="Tyrrell J."/>
            <person name="Harvey B.J."/>
            <person name="Noben J.P."/>
            <person name="Lavigne R."/>
            <person name="Drulis-Kawa Z."/>
        </authorList>
    </citation>
    <scope>NUCLEOTIDE SEQUENCE [LARGE SCALE GENOMIC DNA]</scope>
</reference>
<accession>A0A192Y7N2</accession>
<feature type="transmembrane region" description="Helical" evidence="1">
    <location>
        <begin position="58"/>
        <end position="81"/>
    </location>
</feature>
<keyword evidence="1" id="KW-0472">Membrane</keyword>
<name>A0A192Y7N2_9CAUD</name>
<dbReference type="Pfam" id="PF11750">
    <property type="entry name" value="DUF3307"/>
    <property type="match status" value="1"/>
</dbReference>
<organism evidence="2 3">
    <name type="scientific">Pseudomonas phage KTN4</name>
    <dbReference type="NCBI Taxonomy" id="1862701"/>
    <lineage>
        <taxon>Viruses</taxon>
        <taxon>Duplodnaviria</taxon>
        <taxon>Heunggongvirae</taxon>
        <taxon>Uroviricota</taxon>
        <taxon>Caudoviricetes</taxon>
        <taxon>Chimalliviridae</taxon>
        <taxon>Phikzvirus</taxon>
        <taxon>Phikzvirus phiKZ</taxon>
    </lineage>
</organism>
<keyword evidence="1" id="KW-1133">Transmembrane helix</keyword>
<keyword evidence="1" id="KW-0812">Transmembrane</keyword>
<evidence type="ECO:0000313" key="2">
    <source>
        <dbReference type="EMBL" id="ANM44996.1"/>
    </source>
</evidence>
<feature type="transmembrane region" description="Helical" evidence="1">
    <location>
        <begin position="102"/>
        <end position="119"/>
    </location>
</feature>
<sequence length="120" mass="13795">MELISVSSMALFFGLIVAHFIFDFSLQNDFIAKAKDHTTELGSLYWKWVLPAHSFMHGGAVYFITGSLVLGLIEAIAHCIIDYLKCDNKITFNQDQWLHIGFKLMYTYLIVYEVPFVMYG</sequence>
<dbReference type="EMBL" id="KU521356">
    <property type="protein sequence ID" value="ANM44996.1"/>
    <property type="molecule type" value="Genomic_DNA"/>
</dbReference>
<protein>
    <recommendedName>
        <fullName evidence="4">DUF3307 domain-containing protein</fullName>
    </recommendedName>
</protein>
<evidence type="ECO:0000256" key="1">
    <source>
        <dbReference type="SAM" id="Phobius"/>
    </source>
</evidence>